<feature type="domain" description="HD" evidence="1">
    <location>
        <begin position="32"/>
        <end position="121"/>
    </location>
</feature>
<evidence type="ECO:0000259" key="1">
    <source>
        <dbReference type="Pfam" id="PF01966"/>
    </source>
</evidence>
<protein>
    <recommendedName>
        <fullName evidence="1">HD domain-containing protein</fullName>
    </recommendedName>
</protein>
<organism evidence="2 3">
    <name type="scientific">Candidatus Gottesmanbacteria bacterium RBG_16_52_11</name>
    <dbReference type="NCBI Taxonomy" id="1798374"/>
    <lineage>
        <taxon>Bacteria</taxon>
        <taxon>Candidatus Gottesmaniibacteriota</taxon>
    </lineage>
</organism>
<dbReference type="STRING" id="1798374.A2Z33_03185"/>
<dbReference type="Pfam" id="PF01966">
    <property type="entry name" value="HD"/>
    <property type="match status" value="1"/>
</dbReference>
<dbReference type="Gene3D" id="1.10.3210.10">
    <property type="entry name" value="Hypothetical protein af1432"/>
    <property type="match status" value="1"/>
</dbReference>
<dbReference type="EMBL" id="MFJD01000004">
    <property type="protein sequence ID" value="OGG04140.1"/>
    <property type="molecule type" value="Genomic_DNA"/>
</dbReference>
<reference evidence="2 3" key="1">
    <citation type="journal article" date="2016" name="Nat. Commun.">
        <title>Thousands of microbial genomes shed light on interconnected biogeochemical processes in an aquifer system.</title>
        <authorList>
            <person name="Anantharaman K."/>
            <person name="Brown C.T."/>
            <person name="Hug L.A."/>
            <person name="Sharon I."/>
            <person name="Castelle C.J."/>
            <person name="Probst A.J."/>
            <person name="Thomas B.C."/>
            <person name="Singh A."/>
            <person name="Wilkins M.J."/>
            <person name="Karaoz U."/>
            <person name="Brodie E.L."/>
            <person name="Williams K.H."/>
            <person name="Hubbard S.S."/>
            <person name="Banfield J.F."/>
        </authorList>
    </citation>
    <scope>NUCLEOTIDE SEQUENCE [LARGE SCALE GENOMIC DNA]</scope>
</reference>
<comment type="caution">
    <text evidence="2">The sequence shown here is derived from an EMBL/GenBank/DDBJ whole genome shotgun (WGS) entry which is preliminary data.</text>
</comment>
<dbReference type="Proteomes" id="UP000178448">
    <property type="component" value="Unassembled WGS sequence"/>
</dbReference>
<evidence type="ECO:0000313" key="3">
    <source>
        <dbReference type="Proteomes" id="UP000178448"/>
    </source>
</evidence>
<proteinExistence type="predicted"/>
<sequence length="184" mass="21054">MIPDTDQVRNLWEKYRLPDMKRRHVTLVNSAVMLLSELIYKNTGEGGNDALLSAAALLHDIDKAVPGLPGEAHPDTGVRILNEEGMPEVAELVRRHPLHAILDPAIRPRTRDERLLFLADKMVKHDFISVDKRFALWRAEPLDTKSRAVLRKTYPLVKELEREVFRSAGVTQPKFAKMARLRYT</sequence>
<dbReference type="InterPro" id="IPR006674">
    <property type="entry name" value="HD_domain"/>
</dbReference>
<dbReference type="AlphaFoldDB" id="A0A1F5YVA5"/>
<gene>
    <name evidence="2" type="ORF">A2Z33_03185</name>
</gene>
<name>A0A1F5YVA5_9BACT</name>
<evidence type="ECO:0000313" key="2">
    <source>
        <dbReference type="EMBL" id="OGG04140.1"/>
    </source>
</evidence>
<accession>A0A1F5YVA5</accession>
<dbReference type="SUPFAM" id="SSF109604">
    <property type="entry name" value="HD-domain/PDEase-like"/>
    <property type="match status" value="1"/>
</dbReference>